<dbReference type="InterPro" id="IPR013785">
    <property type="entry name" value="Aldolase_TIM"/>
</dbReference>
<protein>
    <submittedName>
        <fullName evidence="6">4Fe-4S single cluster domain-containing protein</fullName>
    </submittedName>
</protein>
<dbReference type="PANTHER" id="PTHR11228:SF34">
    <property type="entry name" value="TUNGSTEN-CONTAINING ALDEHYDE FERREDOXIN OXIDOREDUCTASE COFACTOR MODIFYING PROTEIN"/>
    <property type="match status" value="1"/>
</dbReference>
<keyword evidence="5" id="KW-0411">Iron-sulfur</keyword>
<comment type="cofactor">
    <cofactor evidence="1">
        <name>[4Fe-4S] cluster</name>
        <dbReference type="ChEBI" id="CHEBI:49883"/>
    </cofactor>
</comment>
<reference evidence="6 7" key="1">
    <citation type="submission" date="2017-06" db="EMBL/GenBank/DDBJ databases">
        <authorList>
            <person name="Kim H.J."/>
            <person name="Triplett B.A."/>
        </authorList>
    </citation>
    <scope>NUCLEOTIDE SEQUENCE [LARGE SCALE GENOMIC DNA]</scope>
    <source>
        <strain evidence="6 7">DSM 25597</strain>
    </source>
</reference>
<dbReference type="InterPro" id="IPR007197">
    <property type="entry name" value="rSAM"/>
</dbReference>
<dbReference type="Gene3D" id="3.20.20.70">
    <property type="entry name" value="Aldolase class I"/>
    <property type="match status" value="1"/>
</dbReference>
<dbReference type="OrthoDB" id="9763993at2"/>
<evidence type="ECO:0000256" key="4">
    <source>
        <dbReference type="ARBA" id="ARBA00023004"/>
    </source>
</evidence>
<dbReference type="Pfam" id="PF13353">
    <property type="entry name" value="Fer4_12"/>
    <property type="match status" value="1"/>
</dbReference>
<name>A0A238YEP8_9FLAO</name>
<dbReference type="GO" id="GO:0046872">
    <property type="term" value="F:metal ion binding"/>
    <property type="evidence" value="ECO:0007669"/>
    <property type="project" value="UniProtKB-KW"/>
</dbReference>
<accession>A0A238YEP8</accession>
<dbReference type="EMBL" id="FZNY01000002">
    <property type="protein sequence ID" value="SNR69756.1"/>
    <property type="molecule type" value="Genomic_DNA"/>
</dbReference>
<dbReference type="SFLD" id="SFLDG01067">
    <property type="entry name" value="SPASM/twitch_domain_containing"/>
    <property type="match status" value="1"/>
</dbReference>
<dbReference type="SFLD" id="SFLDS00029">
    <property type="entry name" value="Radical_SAM"/>
    <property type="match status" value="1"/>
</dbReference>
<organism evidence="6 7">
    <name type="scientific">Dokdonia pacifica</name>
    <dbReference type="NCBI Taxonomy" id="1627892"/>
    <lineage>
        <taxon>Bacteria</taxon>
        <taxon>Pseudomonadati</taxon>
        <taxon>Bacteroidota</taxon>
        <taxon>Flavobacteriia</taxon>
        <taxon>Flavobacteriales</taxon>
        <taxon>Flavobacteriaceae</taxon>
        <taxon>Dokdonia</taxon>
    </lineage>
</organism>
<evidence type="ECO:0000256" key="2">
    <source>
        <dbReference type="ARBA" id="ARBA00022691"/>
    </source>
</evidence>
<evidence type="ECO:0000313" key="6">
    <source>
        <dbReference type="EMBL" id="SNR69756.1"/>
    </source>
</evidence>
<keyword evidence="7" id="KW-1185">Reference proteome</keyword>
<keyword evidence="3" id="KW-0479">Metal-binding</keyword>
<dbReference type="Proteomes" id="UP000198379">
    <property type="component" value="Unassembled WGS sequence"/>
</dbReference>
<dbReference type="CDD" id="cd01335">
    <property type="entry name" value="Radical_SAM"/>
    <property type="match status" value="1"/>
</dbReference>
<evidence type="ECO:0000256" key="1">
    <source>
        <dbReference type="ARBA" id="ARBA00001966"/>
    </source>
</evidence>
<dbReference type="RefSeq" id="WP_089370812.1">
    <property type="nucleotide sequence ID" value="NZ_BMEP01000001.1"/>
</dbReference>
<evidence type="ECO:0000313" key="7">
    <source>
        <dbReference type="Proteomes" id="UP000198379"/>
    </source>
</evidence>
<dbReference type="AlphaFoldDB" id="A0A238YEP8"/>
<dbReference type="GO" id="GO:0003824">
    <property type="term" value="F:catalytic activity"/>
    <property type="evidence" value="ECO:0007669"/>
    <property type="project" value="InterPro"/>
</dbReference>
<evidence type="ECO:0000256" key="3">
    <source>
        <dbReference type="ARBA" id="ARBA00022723"/>
    </source>
</evidence>
<gene>
    <name evidence="6" type="ORF">SAMN06265376_10221</name>
</gene>
<dbReference type="GO" id="GO:0051536">
    <property type="term" value="F:iron-sulfur cluster binding"/>
    <property type="evidence" value="ECO:0007669"/>
    <property type="project" value="UniProtKB-KW"/>
</dbReference>
<keyword evidence="4" id="KW-0408">Iron</keyword>
<evidence type="ECO:0000256" key="5">
    <source>
        <dbReference type="ARBA" id="ARBA00023014"/>
    </source>
</evidence>
<keyword evidence="2" id="KW-0949">S-adenosyl-L-methionine</keyword>
<dbReference type="PANTHER" id="PTHR11228">
    <property type="entry name" value="RADICAL SAM DOMAIN PROTEIN"/>
    <property type="match status" value="1"/>
</dbReference>
<sequence length="336" mass="37631">MFSRTLDELVVHLTKFCPLECDHCNVSASKLLKEDIEFNKLMSIIKDAKELNFKTISFAGGEPFARKKLLISAIEYSNSLNLKTKVVTSAFWGINPDHAINYLSKFKNVGLQEIIFSYDDPHAAYLKENIVINAVNAALHLGIKVTIQVAVEPDSVIDKEYVQKLLDENCKNSDLVVISQALINSTGRALDSSDIDRRLSRRKDHRAFKGPCSSVIKQTTVHTDGSIVPCCGVVPNLETMQKGTYGKKSLSKIIEDSRNDNLYRWIALQGPVSLLCQITKDNESPLTENDFDGICDACNTLFTSPSLLKKARDMSEIMSSTFELQEKIYNAMNWSH</sequence>
<dbReference type="InterPro" id="IPR058240">
    <property type="entry name" value="rSAM_sf"/>
</dbReference>
<dbReference type="SUPFAM" id="SSF102114">
    <property type="entry name" value="Radical SAM enzymes"/>
    <property type="match status" value="1"/>
</dbReference>
<proteinExistence type="predicted"/>
<dbReference type="InterPro" id="IPR050377">
    <property type="entry name" value="Radical_SAM_PqqE_MftC-like"/>
</dbReference>